<dbReference type="EMBL" id="CAEZVQ010000140">
    <property type="protein sequence ID" value="CAB4640747.1"/>
    <property type="molecule type" value="Genomic_DNA"/>
</dbReference>
<evidence type="ECO:0000256" key="4">
    <source>
        <dbReference type="ARBA" id="ARBA00022833"/>
    </source>
</evidence>
<evidence type="ECO:0000313" key="5">
    <source>
        <dbReference type="EMBL" id="CAB4640747.1"/>
    </source>
</evidence>
<dbReference type="Pfam" id="PF00484">
    <property type="entry name" value="Pro_CA"/>
    <property type="match status" value="1"/>
</dbReference>
<dbReference type="PANTHER" id="PTHR43175:SF3">
    <property type="entry name" value="CARBON DISULFIDE HYDROLASE"/>
    <property type="match status" value="1"/>
</dbReference>
<dbReference type="GO" id="GO:0008270">
    <property type="term" value="F:zinc ion binding"/>
    <property type="evidence" value="ECO:0007669"/>
    <property type="project" value="InterPro"/>
</dbReference>
<evidence type="ECO:0000256" key="1">
    <source>
        <dbReference type="ARBA" id="ARBA00001947"/>
    </source>
</evidence>
<gene>
    <name evidence="5" type="ORF">UFOPK2086_00965</name>
</gene>
<comment type="cofactor">
    <cofactor evidence="1">
        <name>Zn(2+)</name>
        <dbReference type="ChEBI" id="CHEBI:29105"/>
    </cofactor>
</comment>
<dbReference type="SUPFAM" id="SSF53056">
    <property type="entry name" value="beta-carbonic anhydrase, cab"/>
    <property type="match status" value="1"/>
</dbReference>
<dbReference type="Gene3D" id="3.40.1050.10">
    <property type="entry name" value="Carbonic anhydrase"/>
    <property type="match status" value="1"/>
</dbReference>
<accession>A0A6J6JTM3</accession>
<protein>
    <submittedName>
        <fullName evidence="5">Unannotated protein</fullName>
    </submittedName>
</protein>
<dbReference type="InterPro" id="IPR036874">
    <property type="entry name" value="Carbonic_anhydrase_sf"/>
</dbReference>
<reference evidence="5" key="1">
    <citation type="submission" date="2020-05" db="EMBL/GenBank/DDBJ databases">
        <authorList>
            <person name="Chiriac C."/>
            <person name="Salcher M."/>
            <person name="Ghai R."/>
            <person name="Kavagutti S V."/>
        </authorList>
    </citation>
    <scope>NUCLEOTIDE SEQUENCE</scope>
</reference>
<comment type="similarity">
    <text evidence="2">Belongs to the beta-class carbonic anhydrase family.</text>
</comment>
<keyword evidence="3" id="KW-0479">Metal-binding</keyword>
<name>A0A6J6JTM3_9ZZZZ</name>
<sequence length="185" mass="20723">MCSYTREGYLLRQNVTVPASDDFSPSAAELLLNNATFVSQFGDVGLALAPLLHLAIVACMDSRMDIFQMLGLRHGDAHIIRNAGGVVTDDVVRSLVVSQRLLNTQEIILIHHTDCGLQKISEEGFKDEIEQDCGTRPHWIVEAFSDPFDAVRESMKRLQNNPFVIYKKNIRGFVYDVETGKLLEV</sequence>
<dbReference type="CDD" id="cd03379">
    <property type="entry name" value="beta_CA_cladeD"/>
    <property type="match status" value="1"/>
</dbReference>
<dbReference type="AlphaFoldDB" id="A0A6J6JTM3"/>
<dbReference type="SMART" id="SM00947">
    <property type="entry name" value="Pro_CA"/>
    <property type="match status" value="1"/>
</dbReference>
<organism evidence="5">
    <name type="scientific">freshwater metagenome</name>
    <dbReference type="NCBI Taxonomy" id="449393"/>
    <lineage>
        <taxon>unclassified sequences</taxon>
        <taxon>metagenomes</taxon>
        <taxon>ecological metagenomes</taxon>
    </lineage>
</organism>
<proteinExistence type="inferred from homology"/>
<dbReference type="PANTHER" id="PTHR43175">
    <property type="entry name" value="CARBONIC ANHYDRASE"/>
    <property type="match status" value="1"/>
</dbReference>
<evidence type="ECO:0000256" key="2">
    <source>
        <dbReference type="ARBA" id="ARBA00006217"/>
    </source>
</evidence>
<keyword evidence="4" id="KW-0862">Zinc</keyword>
<evidence type="ECO:0000256" key="3">
    <source>
        <dbReference type="ARBA" id="ARBA00022723"/>
    </source>
</evidence>
<dbReference type="InterPro" id="IPR001765">
    <property type="entry name" value="Carbonic_anhydrase"/>
</dbReference>
<dbReference type="GO" id="GO:0004089">
    <property type="term" value="F:carbonate dehydratase activity"/>
    <property type="evidence" value="ECO:0007669"/>
    <property type="project" value="InterPro"/>
</dbReference>